<dbReference type="SUPFAM" id="SSF140931">
    <property type="entry name" value="Fic-like"/>
    <property type="match status" value="1"/>
</dbReference>
<dbReference type="EMBL" id="FQUU01000012">
    <property type="protein sequence ID" value="SHF51946.1"/>
    <property type="molecule type" value="Genomic_DNA"/>
</dbReference>
<dbReference type="PIRSF" id="PIRSF018297">
    <property type="entry name" value="Doc"/>
    <property type="match status" value="1"/>
</dbReference>
<dbReference type="STRING" id="1121884.SAMN02745131_02852"/>
<evidence type="ECO:0000313" key="2">
    <source>
        <dbReference type="EMBL" id="SHF51946.1"/>
    </source>
</evidence>
<evidence type="ECO:0000313" key="3">
    <source>
        <dbReference type="Proteomes" id="UP000184048"/>
    </source>
</evidence>
<dbReference type="PROSITE" id="PS51459">
    <property type="entry name" value="FIDO"/>
    <property type="match status" value="1"/>
</dbReference>
<keyword evidence="3" id="KW-1185">Reference proteome</keyword>
<reference evidence="2 3" key="1">
    <citation type="submission" date="2016-11" db="EMBL/GenBank/DDBJ databases">
        <authorList>
            <person name="Jaros S."/>
            <person name="Januszkiewicz K."/>
            <person name="Wedrychowicz H."/>
        </authorList>
    </citation>
    <scope>NUCLEOTIDE SEQUENCE [LARGE SCALE GENOMIC DNA]</scope>
    <source>
        <strain evidence="2 3">DSM 18119</strain>
    </source>
</reference>
<dbReference type="InterPro" id="IPR003812">
    <property type="entry name" value="Fido"/>
</dbReference>
<dbReference type="AlphaFoldDB" id="A0A1M5CB99"/>
<dbReference type="PANTHER" id="PTHR39426">
    <property type="entry name" value="HOMOLOGY TO DEATH-ON-CURING PROTEIN OF PHAGE P1"/>
    <property type="match status" value="1"/>
</dbReference>
<organism evidence="2 3">
    <name type="scientific">Flavisolibacter ginsengisoli DSM 18119</name>
    <dbReference type="NCBI Taxonomy" id="1121884"/>
    <lineage>
        <taxon>Bacteria</taxon>
        <taxon>Pseudomonadati</taxon>
        <taxon>Bacteroidota</taxon>
        <taxon>Chitinophagia</taxon>
        <taxon>Chitinophagales</taxon>
        <taxon>Chitinophagaceae</taxon>
        <taxon>Flavisolibacter</taxon>
    </lineage>
</organism>
<gene>
    <name evidence="2" type="ORF">SAMN02745131_02852</name>
</gene>
<sequence>MISLSQVEQIHKILIDQFGGSYGIRDNGTLSSALSRPYSTFDGKELYTTAIQKASALIESILINHPFVDGNKRTGYVLMRILLMESGLDITATQEEKYQFIIRIASGKYNFNDIIYWLEHNTRKNNS</sequence>
<dbReference type="Gene3D" id="1.20.120.1870">
    <property type="entry name" value="Fic/DOC protein, Fido domain"/>
    <property type="match status" value="1"/>
</dbReference>
<dbReference type="InterPro" id="IPR036597">
    <property type="entry name" value="Fido-like_dom_sf"/>
</dbReference>
<dbReference type="Pfam" id="PF02661">
    <property type="entry name" value="Fic"/>
    <property type="match status" value="1"/>
</dbReference>
<dbReference type="InterPro" id="IPR006440">
    <property type="entry name" value="Doc"/>
</dbReference>
<dbReference type="RefSeq" id="WP_072836008.1">
    <property type="nucleotide sequence ID" value="NZ_FQUU01000012.1"/>
</dbReference>
<dbReference type="OrthoDB" id="9802752at2"/>
<evidence type="ECO:0000259" key="1">
    <source>
        <dbReference type="PROSITE" id="PS51459"/>
    </source>
</evidence>
<dbReference type="InterPro" id="IPR053737">
    <property type="entry name" value="Type_II_TA_Toxin"/>
</dbReference>
<dbReference type="PANTHER" id="PTHR39426:SF1">
    <property type="entry name" value="HOMOLOGY TO DEATH-ON-CURING PROTEIN OF PHAGE P1"/>
    <property type="match status" value="1"/>
</dbReference>
<dbReference type="NCBIfam" id="TIGR01550">
    <property type="entry name" value="DOC_P1"/>
    <property type="match status" value="1"/>
</dbReference>
<accession>A0A1M5CB99</accession>
<protein>
    <submittedName>
        <fullName evidence="2">Death on curing protein</fullName>
    </submittedName>
</protein>
<name>A0A1M5CB99_9BACT</name>
<dbReference type="Proteomes" id="UP000184048">
    <property type="component" value="Unassembled WGS sequence"/>
</dbReference>
<feature type="domain" description="Fido" evidence="1">
    <location>
        <begin position="2"/>
        <end position="120"/>
    </location>
</feature>
<dbReference type="GO" id="GO:0016301">
    <property type="term" value="F:kinase activity"/>
    <property type="evidence" value="ECO:0007669"/>
    <property type="project" value="InterPro"/>
</dbReference>
<proteinExistence type="predicted"/>